<dbReference type="VEuPathDB" id="FungiDB:PC110_g2962"/>
<dbReference type="EMBL" id="RCMK01000013">
    <property type="protein sequence ID" value="KAG2954456.1"/>
    <property type="molecule type" value="Genomic_DNA"/>
</dbReference>
<dbReference type="AlphaFoldDB" id="A0A8T1EL57"/>
<reference evidence="1" key="1">
    <citation type="submission" date="2018-10" db="EMBL/GenBank/DDBJ databases">
        <title>Effector identification in a new, highly contiguous assembly of the strawberry crown rot pathogen Phytophthora cactorum.</title>
        <authorList>
            <person name="Armitage A.D."/>
            <person name="Nellist C.F."/>
            <person name="Bates H."/>
            <person name="Vickerstaff R.J."/>
            <person name="Harrison R.J."/>
        </authorList>
    </citation>
    <scope>NUCLEOTIDE SEQUENCE</scope>
    <source>
        <strain evidence="1">4040</strain>
    </source>
</reference>
<evidence type="ECO:0000313" key="1">
    <source>
        <dbReference type="EMBL" id="KAG2954456.1"/>
    </source>
</evidence>
<dbReference type="VEuPathDB" id="FungiDB:PC110_g2963"/>
<comment type="caution">
    <text evidence="1">The sequence shown here is derived from an EMBL/GenBank/DDBJ whole genome shotgun (WGS) entry which is preliminary data.</text>
</comment>
<protein>
    <submittedName>
        <fullName evidence="1">Uncharacterized protein</fullName>
    </submittedName>
</protein>
<dbReference type="Proteomes" id="UP000736787">
    <property type="component" value="Unassembled WGS sequence"/>
</dbReference>
<proteinExistence type="predicted"/>
<gene>
    <name evidence="1" type="ORF">PC117_g1210</name>
</gene>
<sequence>MMADKKANKEEKKSHQPFDGNEFEMLLERVALNLQQKGLWKYCEREVDKPVEAKADEHTTWRLKKRFVGQTYFEYAEEMAKLRRSRLDPTGNVTDHLGEVRRLMERGWWGLSCRGIHLQIQMILQITSS</sequence>
<organism evidence="1 2">
    <name type="scientific">Phytophthora cactorum</name>
    <dbReference type="NCBI Taxonomy" id="29920"/>
    <lineage>
        <taxon>Eukaryota</taxon>
        <taxon>Sar</taxon>
        <taxon>Stramenopiles</taxon>
        <taxon>Oomycota</taxon>
        <taxon>Peronosporomycetes</taxon>
        <taxon>Peronosporales</taxon>
        <taxon>Peronosporaceae</taxon>
        <taxon>Phytophthora</taxon>
    </lineage>
</organism>
<evidence type="ECO:0000313" key="2">
    <source>
        <dbReference type="Proteomes" id="UP000736787"/>
    </source>
</evidence>
<accession>A0A8T1EL57</accession>
<name>A0A8T1EL57_9STRA</name>